<keyword evidence="13" id="KW-1185">Reference proteome</keyword>
<dbReference type="Pfam" id="PF10613">
    <property type="entry name" value="Lig_chan-Glu_bd"/>
    <property type="match status" value="1"/>
</dbReference>
<evidence type="ECO:0000259" key="11">
    <source>
        <dbReference type="SMART" id="SM00918"/>
    </source>
</evidence>
<evidence type="ECO:0000256" key="5">
    <source>
        <dbReference type="ARBA" id="ARBA00023065"/>
    </source>
</evidence>
<dbReference type="InterPro" id="IPR019594">
    <property type="entry name" value="Glu/Gly-bd"/>
</dbReference>
<keyword evidence="8" id="KW-0325">Glycoprotein</keyword>
<keyword evidence="5" id="KW-0406">Ion transport</keyword>
<dbReference type="AlphaFoldDB" id="A0AA38MKV1"/>
<feature type="domain" description="Ionotropic glutamate receptor L-glutamate and glycine-binding" evidence="11">
    <location>
        <begin position="66"/>
        <end position="130"/>
    </location>
</feature>
<evidence type="ECO:0000256" key="9">
    <source>
        <dbReference type="ARBA" id="ARBA00023286"/>
    </source>
</evidence>
<keyword evidence="10" id="KW-0407">Ion channel</keyword>
<name>A0AA38MKV1_9CUCU</name>
<evidence type="ECO:0000256" key="8">
    <source>
        <dbReference type="ARBA" id="ARBA00023180"/>
    </source>
</evidence>
<proteinExistence type="predicted"/>
<keyword evidence="2" id="KW-0813">Transport</keyword>
<sequence>MLRRSKNLTGNRRFHGFCVDVLERISSEVGFDYLLDLVPDRKYGARDPVTGQWNGMVRELMQHEQPYVMLKTQDHLVGNERYEGFCIDLLREIASMVGFEYRIELVPDSKYGVIDLETGEWNGIVRQLMDKVGSGAGRRGHGLGRGRFDLVWEKGAGGEGKGAQR</sequence>
<evidence type="ECO:0000256" key="2">
    <source>
        <dbReference type="ARBA" id="ARBA00022448"/>
    </source>
</evidence>
<dbReference type="EMBL" id="JALNTZ010000002">
    <property type="protein sequence ID" value="KAJ3660261.1"/>
    <property type="molecule type" value="Genomic_DNA"/>
</dbReference>
<dbReference type="SUPFAM" id="SSF53850">
    <property type="entry name" value="Periplasmic binding protein-like II"/>
    <property type="match status" value="2"/>
</dbReference>
<evidence type="ECO:0000313" key="13">
    <source>
        <dbReference type="Proteomes" id="UP001168821"/>
    </source>
</evidence>
<keyword evidence="6" id="KW-0472">Membrane</keyword>
<evidence type="ECO:0000256" key="7">
    <source>
        <dbReference type="ARBA" id="ARBA00023170"/>
    </source>
</evidence>
<keyword evidence="9" id="KW-1071">Ligand-gated ion channel</keyword>
<dbReference type="PANTHER" id="PTHR18966">
    <property type="entry name" value="IONOTROPIC GLUTAMATE RECEPTOR"/>
    <property type="match status" value="1"/>
</dbReference>
<protein>
    <recommendedName>
        <fullName evidence="11">Ionotropic glutamate receptor L-glutamate and glycine-binding domain-containing protein</fullName>
    </recommendedName>
</protein>
<comment type="subcellular location">
    <subcellularLocation>
        <location evidence="1">Membrane</location>
        <topology evidence="1">Multi-pass membrane protein</topology>
    </subcellularLocation>
</comment>
<evidence type="ECO:0000256" key="3">
    <source>
        <dbReference type="ARBA" id="ARBA00022692"/>
    </source>
</evidence>
<comment type="caution">
    <text evidence="12">The sequence shown here is derived from an EMBL/GenBank/DDBJ whole genome shotgun (WGS) entry which is preliminary data.</text>
</comment>
<gene>
    <name evidence="12" type="ORF">Zmor_004717</name>
</gene>
<reference evidence="12" key="1">
    <citation type="journal article" date="2023" name="G3 (Bethesda)">
        <title>Whole genome assemblies of Zophobas morio and Tenebrio molitor.</title>
        <authorList>
            <person name="Kaur S."/>
            <person name="Stinson S.A."/>
            <person name="diCenzo G.C."/>
        </authorList>
    </citation>
    <scope>NUCLEOTIDE SEQUENCE</scope>
    <source>
        <strain evidence="12">QUZm001</strain>
    </source>
</reference>
<dbReference type="GO" id="GO:0016020">
    <property type="term" value="C:membrane"/>
    <property type="evidence" value="ECO:0007669"/>
    <property type="project" value="UniProtKB-SubCell"/>
</dbReference>
<keyword evidence="4" id="KW-1133">Transmembrane helix</keyword>
<evidence type="ECO:0000256" key="6">
    <source>
        <dbReference type="ARBA" id="ARBA00023136"/>
    </source>
</evidence>
<evidence type="ECO:0000313" key="12">
    <source>
        <dbReference type="EMBL" id="KAJ3660261.1"/>
    </source>
</evidence>
<keyword evidence="7" id="KW-0675">Receptor</keyword>
<organism evidence="12 13">
    <name type="scientific">Zophobas morio</name>
    <dbReference type="NCBI Taxonomy" id="2755281"/>
    <lineage>
        <taxon>Eukaryota</taxon>
        <taxon>Metazoa</taxon>
        <taxon>Ecdysozoa</taxon>
        <taxon>Arthropoda</taxon>
        <taxon>Hexapoda</taxon>
        <taxon>Insecta</taxon>
        <taxon>Pterygota</taxon>
        <taxon>Neoptera</taxon>
        <taxon>Endopterygota</taxon>
        <taxon>Coleoptera</taxon>
        <taxon>Polyphaga</taxon>
        <taxon>Cucujiformia</taxon>
        <taxon>Tenebrionidae</taxon>
        <taxon>Zophobas</taxon>
    </lineage>
</organism>
<evidence type="ECO:0000256" key="10">
    <source>
        <dbReference type="ARBA" id="ARBA00023303"/>
    </source>
</evidence>
<dbReference type="SMART" id="SM00918">
    <property type="entry name" value="Lig_chan-Glu_bd"/>
    <property type="match status" value="2"/>
</dbReference>
<accession>A0AA38MKV1</accession>
<dbReference type="Gene3D" id="3.40.190.10">
    <property type="entry name" value="Periplasmic binding protein-like II"/>
    <property type="match status" value="2"/>
</dbReference>
<dbReference type="InterPro" id="IPR015683">
    <property type="entry name" value="Ionotropic_Glu_rcpt"/>
</dbReference>
<keyword evidence="3" id="KW-0812">Transmembrane</keyword>
<evidence type="ECO:0000256" key="1">
    <source>
        <dbReference type="ARBA" id="ARBA00004141"/>
    </source>
</evidence>
<dbReference type="GO" id="GO:0015276">
    <property type="term" value="F:ligand-gated monoatomic ion channel activity"/>
    <property type="evidence" value="ECO:0007669"/>
    <property type="project" value="InterPro"/>
</dbReference>
<evidence type="ECO:0000256" key="4">
    <source>
        <dbReference type="ARBA" id="ARBA00022989"/>
    </source>
</evidence>
<dbReference type="Proteomes" id="UP001168821">
    <property type="component" value="Unassembled WGS sequence"/>
</dbReference>
<dbReference type="FunFam" id="3.40.190.10:FF:000210">
    <property type="entry name" value="Glutamate receptor ionotropic, kainate 1"/>
    <property type="match status" value="1"/>
</dbReference>
<feature type="domain" description="Ionotropic glutamate receptor L-glutamate and glycine-binding" evidence="11">
    <location>
        <begin position="1"/>
        <end position="62"/>
    </location>
</feature>